<evidence type="ECO:0000313" key="6">
    <source>
        <dbReference type="EMBL" id="EJX09626.1"/>
    </source>
</evidence>
<dbReference type="GO" id="GO:0005886">
    <property type="term" value="C:plasma membrane"/>
    <property type="evidence" value="ECO:0007669"/>
    <property type="project" value="TreeGrafter"/>
</dbReference>
<dbReference type="PANTHER" id="PTHR12358:SF106">
    <property type="entry name" value="LIPID KINASE YEGS"/>
    <property type="match status" value="1"/>
</dbReference>
<dbReference type="GO" id="GO:0005524">
    <property type="term" value="F:ATP binding"/>
    <property type="evidence" value="ECO:0007669"/>
    <property type="project" value="UniProtKB-KW"/>
</dbReference>
<protein>
    <submittedName>
        <fullName evidence="6">Lipid kinase, YegS/Rv2252/BmrU family</fullName>
    </submittedName>
</protein>
<dbReference type="EMBL" id="AMCI01000350">
    <property type="protein sequence ID" value="EJX09626.1"/>
    <property type="molecule type" value="Genomic_DNA"/>
</dbReference>
<dbReference type="PROSITE" id="PS50146">
    <property type="entry name" value="DAGK"/>
    <property type="match status" value="1"/>
</dbReference>
<dbReference type="Gene3D" id="2.60.200.40">
    <property type="match status" value="1"/>
</dbReference>
<dbReference type="AlphaFoldDB" id="J9D9W1"/>
<dbReference type="InterPro" id="IPR017438">
    <property type="entry name" value="ATP-NAD_kinase_N"/>
</dbReference>
<dbReference type="InterPro" id="IPR050187">
    <property type="entry name" value="Lipid_Phosphate_FormReg"/>
</dbReference>
<dbReference type="PANTHER" id="PTHR12358">
    <property type="entry name" value="SPHINGOSINE KINASE"/>
    <property type="match status" value="1"/>
</dbReference>
<dbReference type="InterPro" id="IPR001206">
    <property type="entry name" value="Diacylglycerol_kinase_cat_dom"/>
</dbReference>
<evidence type="ECO:0000256" key="2">
    <source>
        <dbReference type="ARBA" id="ARBA00022741"/>
    </source>
</evidence>
<comment type="caution">
    <text evidence="6">The sequence shown here is derived from an EMBL/GenBank/DDBJ whole genome shotgun (WGS) entry which is preliminary data.</text>
</comment>
<proteinExistence type="predicted"/>
<name>J9D9W1_9ZZZZ</name>
<sequence length="314" mass="34571">MEIAYTQYAGHATVLAHEAVDKGFDIVVAVGGDGTVNEVGRSLVHSDTALAIIPCGSGNGLARHLHIPLHPERAIEIINEGVIHALDYGTINDRPFFCTCGVGFDAFISEKFATAGKRGLLTYVENTLRSGLQYKPQTYIIEDENGAESCRAFLIACANASQYGNDAYIAPHASMKDGLLDVVVMTPFTTIESPQVALQLFNGTLPKNSHVRTFKAERLLIRREGEGVAHYDGDPFFTGDTIEVAIHRNAFKVVVNNSPKKVHPLLPAPNLLQLVPEFFNEWRKMPEELLTKTGNDIKRINRNLLNKIKNLPPR</sequence>
<keyword evidence="1" id="KW-0808">Transferase</keyword>
<dbReference type="Pfam" id="PF19279">
    <property type="entry name" value="YegS_C"/>
    <property type="match status" value="1"/>
</dbReference>
<dbReference type="GO" id="GO:0016301">
    <property type="term" value="F:kinase activity"/>
    <property type="evidence" value="ECO:0007669"/>
    <property type="project" value="UniProtKB-KW"/>
</dbReference>
<keyword evidence="3 6" id="KW-0418">Kinase</keyword>
<evidence type="ECO:0000256" key="3">
    <source>
        <dbReference type="ARBA" id="ARBA00022777"/>
    </source>
</evidence>
<dbReference type="InterPro" id="IPR016064">
    <property type="entry name" value="NAD/diacylglycerol_kinase_sf"/>
</dbReference>
<evidence type="ECO:0000259" key="5">
    <source>
        <dbReference type="PROSITE" id="PS50146"/>
    </source>
</evidence>
<feature type="domain" description="DAGKc" evidence="5">
    <location>
        <begin position="1"/>
        <end position="95"/>
    </location>
</feature>
<dbReference type="Pfam" id="PF00781">
    <property type="entry name" value="DAGK_cat"/>
    <property type="match status" value="1"/>
</dbReference>
<organism evidence="6">
    <name type="scientific">gut metagenome</name>
    <dbReference type="NCBI Taxonomy" id="749906"/>
    <lineage>
        <taxon>unclassified sequences</taxon>
        <taxon>metagenomes</taxon>
        <taxon>organismal metagenomes</taxon>
    </lineage>
</organism>
<dbReference type="SUPFAM" id="SSF111331">
    <property type="entry name" value="NAD kinase/diacylglycerol kinase-like"/>
    <property type="match status" value="1"/>
</dbReference>
<reference evidence="6" key="1">
    <citation type="journal article" date="2012" name="PLoS ONE">
        <title>Gene sets for utilization of primary and secondary nutrition supplies in the distal gut of endangered iberian lynx.</title>
        <authorList>
            <person name="Alcaide M."/>
            <person name="Messina E."/>
            <person name="Richter M."/>
            <person name="Bargiela R."/>
            <person name="Peplies J."/>
            <person name="Huws S.A."/>
            <person name="Newbold C.J."/>
            <person name="Golyshin P.N."/>
            <person name="Simon M.A."/>
            <person name="Lopez G."/>
            <person name="Yakimov M.M."/>
            <person name="Ferrer M."/>
        </authorList>
    </citation>
    <scope>NUCLEOTIDE SEQUENCE</scope>
</reference>
<dbReference type="Gene3D" id="3.40.50.10330">
    <property type="entry name" value="Probable inorganic polyphosphate/atp-NAD kinase, domain 1"/>
    <property type="match status" value="1"/>
</dbReference>
<evidence type="ECO:0000256" key="1">
    <source>
        <dbReference type="ARBA" id="ARBA00022679"/>
    </source>
</evidence>
<dbReference type="InterPro" id="IPR045540">
    <property type="entry name" value="YegS/DAGK_C"/>
</dbReference>
<keyword evidence="2" id="KW-0547">Nucleotide-binding</keyword>
<evidence type="ECO:0000256" key="4">
    <source>
        <dbReference type="ARBA" id="ARBA00022840"/>
    </source>
</evidence>
<gene>
    <name evidence="6" type="ORF">EVA_02265</name>
</gene>
<accession>J9D9W1</accession>
<keyword evidence="4" id="KW-0067">ATP-binding</keyword>